<accession>A0ABZ0IC31</accession>
<dbReference type="InterPro" id="IPR009875">
    <property type="entry name" value="PilZ_domain"/>
</dbReference>
<evidence type="ECO:0000259" key="1">
    <source>
        <dbReference type="Pfam" id="PF07238"/>
    </source>
</evidence>
<sequence>MTEPQANIVERRKYYRINDVVLLRYEVIPDAPDGQQTSEDTGGLEISTGSLLAELDRELNKSINAVWREHPMVAQALGLLNRKVSVIAAQSLEYEEEGVHSYDSSMVNLSGCGIAFEGRHTLEPGTRLQLSIILKPSQVTLSIAGTVVSSEERLDSATMPYWIRVDFDDDLQAQEQLIQHVVQKQGALLSDNPGEEDGT</sequence>
<dbReference type="RefSeq" id="WP_407327298.1">
    <property type="nucleotide sequence ID" value="NZ_CP136865.1"/>
</dbReference>
<protein>
    <submittedName>
        <fullName evidence="2">PilZ domain-containing protein</fullName>
    </submittedName>
</protein>
<dbReference type="Pfam" id="PF07238">
    <property type="entry name" value="PilZ"/>
    <property type="match status" value="1"/>
</dbReference>
<evidence type="ECO:0000313" key="2">
    <source>
        <dbReference type="EMBL" id="WOJ96621.1"/>
    </source>
</evidence>
<gene>
    <name evidence="2" type="ORF">R0137_15420</name>
</gene>
<dbReference type="EMBL" id="CP136865">
    <property type="protein sequence ID" value="WOJ96621.1"/>
    <property type="molecule type" value="Genomic_DNA"/>
</dbReference>
<proteinExistence type="predicted"/>
<keyword evidence="3" id="KW-1185">Reference proteome</keyword>
<dbReference type="Proteomes" id="UP001626549">
    <property type="component" value="Chromosome"/>
</dbReference>
<organism evidence="2 3">
    <name type="scientific">Congregibacter brevis</name>
    <dbReference type="NCBI Taxonomy" id="3081201"/>
    <lineage>
        <taxon>Bacteria</taxon>
        <taxon>Pseudomonadati</taxon>
        <taxon>Pseudomonadota</taxon>
        <taxon>Gammaproteobacteria</taxon>
        <taxon>Cellvibrionales</taxon>
        <taxon>Halieaceae</taxon>
        <taxon>Congregibacter</taxon>
    </lineage>
</organism>
<feature type="domain" description="PilZ" evidence="1">
    <location>
        <begin position="98"/>
        <end position="181"/>
    </location>
</feature>
<evidence type="ECO:0000313" key="3">
    <source>
        <dbReference type="Proteomes" id="UP001626549"/>
    </source>
</evidence>
<reference evidence="2 3" key="1">
    <citation type="submission" date="2023-10" db="EMBL/GenBank/DDBJ databases">
        <title>Two novel species belonging to the OM43/NOR5 clade.</title>
        <authorList>
            <person name="Park M."/>
        </authorList>
    </citation>
    <scope>NUCLEOTIDE SEQUENCE [LARGE SCALE GENOMIC DNA]</scope>
    <source>
        <strain evidence="2 3">IMCC45268</strain>
    </source>
</reference>
<dbReference type="Gene3D" id="2.40.10.220">
    <property type="entry name" value="predicted glycosyltransferase like domains"/>
    <property type="match status" value="1"/>
</dbReference>
<name>A0ABZ0IC31_9GAMM</name>